<feature type="transmembrane region" description="Helical" evidence="5">
    <location>
        <begin position="121"/>
        <end position="154"/>
    </location>
</feature>
<dbReference type="Pfam" id="PF13515">
    <property type="entry name" value="FUSC_2"/>
    <property type="match status" value="1"/>
</dbReference>
<evidence type="ECO:0000256" key="3">
    <source>
        <dbReference type="ARBA" id="ARBA00022989"/>
    </source>
</evidence>
<dbReference type="GO" id="GO:0016020">
    <property type="term" value="C:membrane"/>
    <property type="evidence" value="ECO:0007669"/>
    <property type="project" value="UniProtKB-SubCell"/>
</dbReference>
<feature type="transmembrane region" description="Helical" evidence="5">
    <location>
        <begin position="250"/>
        <end position="267"/>
    </location>
</feature>
<proteinExistence type="predicted"/>
<feature type="transmembrane region" description="Helical" evidence="5">
    <location>
        <begin position="322"/>
        <end position="340"/>
    </location>
</feature>
<dbReference type="Proteomes" id="UP000027946">
    <property type="component" value="Unassembled WGS sequence"/>
</dbReference>
<evidence type="ECO:0000256" key="4">
    <source>
        <dbReference type="ARBA" id="ARBA00023136"/>
    </source>
</evidence>
<dbReference type="InterPro" id="IPR049453">
    <property type="entry name" value="Memb_transporter_dom"/>
</dbReference>
<keyword evidence="8" id="KW-1185">Reference proteome</keyword>
<organism evidence="7 8">
    <name type="scientific">Peptoclostridium litorale DSM 5388</name>
    <dbReference type="NCBI Taxonomy" id="1121324"/>
    <lineage>
        <taxon>Bacteria</taxon>
        <taxon>Bacillati</taxon>
        <taxon>Bacillota</taxon>
        <taxon>Clostridia</taxon>
        <taxon>Peptostreptococcales</taxon>
        <taxon>Peptoclostridiaceae</taxon>
        <taxon>Peptoclostridium</taxon>
    </lineage>
</organism>
<feature type="transmembrane region" description="Helical" evidence="5">
    <location>
        <begin position="91"/>
        <end position="109"/>
    </location>
</feature>
<sequence length="355" mass="40352">MKFTANIFNLQFNKLSLKFGLRYTFTFLLSLAVNQFLFGLNVALLSALTTSFYFIAPNKNMKVKPLYKIVYLYFNIVLVIFLGSLANSGLLLSFILNLIVPFAVVCIFNDDTNTSGYMFYYCLFILTQSIGITLDMFCFNALSSFIGLITGYLFEEIIWSASHKNMNTDIMCFKECLVGNFKSNNTKLKNGLNLNLHVSRFALRLSIATAFSFVLWKYLNLPKWYWISASTCFTLVPTGNEIHSRAFKRIQGTIIGGLMFLAFSFFVKNTFVSMATIPFSILLMLAYMPHKRLAESYIFSTYLSLSFSIISLSSLTAATYRISYVLTGVLTAVLFNELILPSRSKTLLEQEFMQS</sequence>
<keyword evidence="2 5" id="KW-0812">Transmembrane</keyword>
<comment type="subcellular location">
    <subcellularLocation>
        <location evidence="1">Membrane</location>
        <topology evidence="1">Multi-pass membrane protein</topology>
    </subcellularLocation>
</comment>
<evidence type="ECO:0000313" key="8">
    <source>
        <dbReference type="Proteomes" id="UP000027946"/>
    </source>
</evidence>
<feature type="domain" description="Integral membrane bound transporter" evidence="6">
    <location>
        <begin position="214"/>
        <end position="335"/>
    </location>
</feature>
<evidence type="ECO:0000313" key="7">
    <source>
        <dbReference type="EMBL" id="KDR96546.1"/>
    </source>
</evidence>
<protein>
    <recommendedName>
        <fullName evidence="6">Integral membrane bound transporter domain-containing protein</fullName>
    </recommendedName>
</protein>
<evidence type="ECO:0000256" key="1">
    <source>
        <dbReference type="ARBA" id="ARBA00004141"/>
    </source>
</evidence>
<comment type="caution">
    <text evidence="7">The sequence shown here is derived from an EMBL/GenBank/DDBJ whole genome shotgun (WGS) entry which is preliminary data.</text>
</comment>
<accession>A0A069RHS1</accession>
<dbReference type="EMBL" id="JJMM01000002">
    <property type="protein sequence ID" value="KDR96546.1"/>
    <property type="molecule type" value="Genomic_DNA"/>
</dbReference>
<dbReference type="STRING" id="1121324.CLIT_2c01520"/>
<evidence type="ECO:0000259" key="6">
    <source>
        <dbReference type="Pfam" id="PF13515"/>
    </source>
</evidence>
<feature type="transmembrane region" description="Helical" evidence="5">
    <location>
        <begin position="66"/>
        <end position="85"/>
    </location>
</feature>
<keyword evidence="3 5" id="KW-1133">Transmembrane helix</keyword>
<feature type="transmembrane region" description="Helical" evidence="5">
    <location>
        <begin position="25"/>
        <end position="54"/>
    </location>
</feature>
<name>A0A069RHS1_PEPLI</name>
<reference evidence="7 8" key="1">
    <citation type="submission" date="2014-03" db="EMBL/GenBank/DDBJ databases">
        <title>Genome sequence of Clostridium litorale W6, DSM 5388.</title>
        <authorList>
            <person name="Poehlein A."/>
            <person name="Jagirdar A."/>
            <person name="Khonsari B."/>
            <person name="Chibani C.M."/>
            <person name="Gutierrez Gutierrez D.A."/>
            <person name="Davydova E."/>
            <person name="Alghaithi H.S."/>
            <person name="Nair K.P."/>
            <person name="Dhamotharan K."/>
            <person name="Chandran L."/>
            <person name="G W."/>
            <person name="Daniel R."/>
        </authorList>
    </citation>
    <scope>NUCLEOTIDE SEQUENCE [LARGE SCALE GENOMIC DNA]</scope>
    <source>
        <strain evidence="7 8">W6</strain>
    </source>
</reference>
<feature type="transmembrane region" description="Helical" evidence="5">
    <location>
        <begin position="297"/>
        <end position="316"/>
    </location>
</feature>
<keyword evidence="4 5" id="KW-0472">Membrane</keyword>
<dbReference type="AlphaFoldDB" id="A0A069RHS1"/>
<evidence type="ECO:0000256" key="2">
    <source>
        <dbReference type="ARBA" id="ARBA00022692"/>
    </source>
</evidence>
<gene>
    <name evidence="7" type="ORF">CLIT_2c01520</name>
</gene>
<evidence type="ECO:0000256" key="5">
    <source>
        <dbReference type="SAM" id="Phobius"/>
    </source>
</evidence>